<dbReference type="PANTHER" id="PTHR14534">
    <property type="entry name" value="VACUOLAR IMPORT AND DEGRADATION PROTEIN 24"/>
    <property type="match status" value="1"/>
</dbReference>
<dbReference type="PANTHER" id="PTHR14534:SF3">
    <property type="entry name" value="GID COMPLEX SUBUNIT 4 HOMOLOG"/>
    <property type="match status" value="1"/>
</dbReference>
<organism evidence="3 4">
    <name type="scientific">Basidiobolus ranarum</name>
    <dbReference type="NCBI Taxonomy" id="34480"/>
    <lineage>
        <taxon>Eukaryota</taxon>
        <taxon>Fungi</taxon>
        <taxon>Fungi incertae sedis</taxon>
        <taxon>Zoopagomycota</taxon>
        <taxon>Entomophthoromycotina</taxon>
        <taxon>Basidiobolomycetes</taxon>
        <taxon>Basidiobolales</taxon>
        <taxon>Basidiobolaceae</taxon>
        <taxon>Basidiobolus</taxon>
    </lineage>
</organism>
<keyword evidence="4" id="KW-1185">Reference proteome</keyword>
<feature type="compositionally biased region" description="Basic and acidic residues" evidence="2">
    <location>
        <begin position="20"/>
        <end position="29"/>
    </location>
</feature>
<proteinExistence type="inferred from homology"/>
<evidence type="ECO:0000313" key="4">
    <source>
        <dbReference type="Proteomes" id="UP001479436"/>
    </source>
</evidence>
<comment type="caution">
    <text evidence="3">The sequence shown here is derived from an EMBL/GenBank/DDBJ whole genome shotgun (WGS) entry which is preliminary data.</text>
</comment>
<gene>
    <name evidence="3" type="ORF">K7432_007986</name>
</gene>
<dbReference type="InterPro" id="IPR018618">
    <property type="entry name" value="GID4/10-like"/>
</dbReference>
<evidence type="ECO:0000256" key="2">
    <source>
        <dbReference type="SAM" id="MobiDB-lite"/>
    </source>
</evidence>
<dbReference type="EMBL" id="JASJQH010007297">
    <property type="protein sequence ID" value="KAK9711164.1"/>
    <property type="molecule type" value="Genomic_DNA"/>
</dbReference>
<sequence>MPVSSGFISKTGFGSGRKPIPAEEKSNDEHVSKKRIITDISSIRLTSSGTCSLYSGSSFIGQQRSGRSSYEVQVHLQYVDLSDSYLCGYLHIKGLTDDLPELTTFFDAEIIGPKHPFLTRKWEADELIDKQHWLKFPAFREFSKVFNQDGFQYNFMNNDFIFMRWKEHFLVPDHHVRSIHGASFAGFYYVCFQRSTGTITGFYYHQNSEWFQQLSLQHIPQRHSSSFEFR</sequence>
<dbReference type="Proteomes" id="UP001479436">
    <property type="component" value="Unassembled WGS sequence"/>
</dbReference>
<feature type="region of interest" description="Disordered" evidence="2">
    <location>
        <begin position="1"/>
        <end position="29"/>
    </location>
</feature>
<comment type="similarity">
    <text evidence="1">Belongs to the GID4/VID24 family.</text>
</comment>
<protein>
    <recommendedName>
        <fullName evidence="5">Glucose-induced degradation protein 4 homolog</fullName>
    </recommendedName>
</protein>
<name>A0ABR2VZA0_9FUNG</name>
<evidence type="ECO:0000256" key="1">
    <source>
        <dbReference type="ARBA" id="ARBA00061469"/>
    </source>
</evidence>
<evidence type="ECO:0000313" key="3">
    <source>
        <dbReference type="EMBL" id="KAK9711164.1"/>
    </source>
</evidence>
<evidence type="ECO:0008006" key="5">
    <source>
        <dbReference type="Google" id="ProtNLM"/>
    </source>
</evidence>
<dbReference type="Pfam" id="PF09783">
    <property type="entry name" value="Vac_ImportDeg"/>
    <property type="match status" value="1"/>
</dbReference>
<accession>A0ABR2VZA0</accession>
<reference evidence="3 4" key="1">
    <citation type="submission" date="2023-04" db="EMBL/GenBank/DDBJ databases">
        <title>Genome of Basidiobolus ranarum AG-B5.</title>
        <authorList>
            <person name="Stajich J.E."/>
            <person name="Carter-House D."/>
            <person name="Gryganskyi A."/>
        </authorList>
    </citation>
    <scope>NUCLEOTIDE SEQUENCE [LARGE SCALE GENOMIC DNA]</scope>
    <source>
        <strain evidence="3 4">AG-B5</strain>
    </source>
</reference>